<dbReference type="Gene3D" id="2.60.40.1180">
    <property type="entry name" value="Golgi alpha-mannosidase II"/>
    <property type="match status" value="1"/>
</dbReference>
<evidence type="ECO:0000313" key="5">
    <source>
        <dbReference type="Proteomes" id="UP000762676"/>
    </source>
</evidence>
<dbReference type="SUPFAM" id="SSF51445">
    <property type="entry name" value="(Trans)glycosidases"/>
    <property type="match status" value="1"/>
</dbReference>
<dbReference type="PANTHER" id="PTHR10357">
    <property type="entry name" value="ALPHA-AMYLASE FAMILY MEMBER"/>
    <property type="match status" value="1"/>
</dbReference>
<dbReference type="InterPro" id="IPR013780">
    <property type="entry name" value="Glyco_hydro_b"/>
</dbReference>
<dbReference type="EMBL" id="BMAT01009017">
    <property type="protein sequence ID" value="GFR96779.1"/>
    <property type="molecule type" value="Genomic_DNA"/>
</dbReference>
<dbReference type="AlphaFoldDB" id="A0AAV4HGK8"/>
<protein>
    <submittedName>
        <fullName evidence="4">Neutral and basic amino acid transport protein rBAT</fullName>
    </submittedName>
</protein>
<evidence type="ECO:0000256" key="2">
    <source>
        <dbReference type="SAM" id="Phobius"/>
    </source>
</evidence>
<dbReference type="PANTHER" id="PTHR10357:SF179">
    <property type="entry name" value="NEUTRAL AND BASIC AMINO ACID TRANSPORT PROTEIN RBAT"/>
    <property type="match status" value="1"/>
</dbReference>
<keyword evidence="2" id="KW-0472">Membrane</keyword>
<keyword evidence="2" id="KW-1133">Transmembrane helix</keyword>
<dbReference type="Gene3D" id="3.90.400.10">
    <property type="entry name" value="Oligo-1,6-glucosidase, Domain 2"/>
    <property type="match status" value="1"/>
</dbReference>
<evidence type="ECO:0000259" key="3">
    <source>
        <dbReference type="SMART" id="SM00642"/>
    </source>
</evidence>
<dbReference type="GO" id="GO:0005975">
    <property type="term" value="P:carbohydrate metabolic process"/>
    <property type="evidence" value="ECO:0007669"/>
    <property type="project" value="InterPro"/>
</dbReference>
<feature type="region of interest" description="Disordered" evidence="1">
    <location>
        <begin position="1"/>
        <end position="87"/>
    </location>
</feature>
<feature type="transmembrane region" description="Helical" evidence="2">
    <location>
        <begin position="108"/>
        <end position="134"/>
    </location>
</feature>
<gene>
    <name evidence="4" type="ORF">ElyMa_004460100</name>
</gene>
<dbReference type="InterPro" id="IPR006047">
    <property type="entry name" value="GH13_cat_dom"/>
</dbReference>
<accession>A0AAV4HGK8</accession>
<dbReference type="SUPFAM" id="SSF51011">
    <property type="entry name" value="Glycosyl hydrolase domain"/>
    <property type="match status" value="1"/>
</dbReference>
<proteinExistence type="predicted"/>
<dbReference type="SMART" id="SM00642">
    <property type="entry name" value="Aamy"/>
    <property type="match status" value="1"/>
</dbReference>
<organism evidence="4 5">
    <name type="scientific">Elysia marginata</name>
    <dbReference type="NCBI Taxonomy" id="1093978"/>
    <lineage>
        <taxon>Eukaryota</taxon>
        <taxon>Metazoa</taxon>
        <taxon>Spiralia</taxon>
        <taxon>Lophotrochozoa</taxon>
        <taxon>Mollusca</taxon>
        <taxon>Gastropoda</taxon>
        <taxon>Heterobranchia</taxon>
        <taxon>Euthyneura</taxon>
        <taxon>Panpulmonata</taxon>
        <taxon>Sacoglossa</taxon>
        <taxon>Placobranchoidea</taxon>
        <taxon>Plakobranchidae</taxon>
        <taxon>Elysia</taxon>
    </lineage>
</organism>
<feature type="compositionally biased region" description="Polar residues" evidence="1">
    <location>
        <begin position="1"/>
        <end position="13"/>
    </location>
</feature>
<dbReference type="Pfam" id="PF00128">
    <property type="entry name" value="Alpha-amylase"/>
    <property type="match status" value="1"/>
</dbReference>
<evidence type="ECO:0000256" key="1">
    <source>
        <dbReference type="SAM" id="MobiDB-lite"/>
    </source>
</evidence>
<keyword evidence="5" id="KW-1185">Reference proteome</keyword>
<dbReference type="InterPro" id="IPR031984">
    <property type="entry name" value="SLC3A2_N"/>
</dbReference>
<dbReference type="InterPro" id="IPR017853">
    <property type="entry name" value="GH"/>
</dbReference>
<reference evidence="4 5" key="1">
    <citation type="journal article" date="2021" name="Elife">
        <title>Chloroplast acquisition without the gene transfer in kleptoplastic sea slugs, Plakobranchus ocellatus.</title>
        <authorList>
            <person name="Maeda T."/>
            <person name="Takahashi S."/>
            <person name="Yoshida T."/>
            <person name="Shimamura S."/>
            <person name="Takaki Y."/>
            <person name="Nagai Y."/>
            <person name="Toyoda A."/>
            <person name="Suzuki Y."/>
            <person name="Arimoto A."/>
            <person name="Ishii H."/>
            <person name="Satoh N."/>
            <person name="Nishiyama T."/>
            <person name="Hasebe M."/>
            <person name="Maruyama T."/>
            <person name="Minagawa J."/>
            <person name="Obokata J."/>
            <person name="Shigenobu S."/>
        </authorList>
    </citation>
    <scope>NUCLEOTIDE SEQUENCE [LARGE SCALE GENOMIC DNA]</scope>
</reference>
<dbReference type="Gene3D" id="3.20.20.80">
    <property type="entry name" value="Glycosidases"/>
    <property type="match status" value="2"/>
</dbReference>
<dbReference type="Pfam" id="PF16028">
    <property type="entry name" value="SLC3A2_N"/>
    <property type="match status" value="1"/>
</dbReference>
<feature type="compositionally biased region" description="Basic and acidic residues" evidence="1">
    <location>
        <begin position="36"/>
        <end position="55"/>
    </location>
</feature>
<dbReference type="InterPro" id="IPR045857">
    <property type="entry name" value="O16G_dom_2"/>
</dbReference>
<comment type="caution">
    <text evidence="4">The sequence shown here is derived from an EMBL/GenBank/DDBJ whole genome shotgun (WGS) entry which is preliminary data.</text>
</comment>
<name>A0AAV4HGK8_9GAST</name>
<evidence type="ECO:0000313" key="4">
    <source>
        <dbReference type="EMBL" id="GFR96779.1"/>
    </source>
</evidence>
<sequence>MESSGIATVSTGVIHSDGVTTAEPVNYSSSPSPKTRAAEDNKYDELQAQSKKDSSTVEFALPASRRASRKSMTGRQEPSRSVAEGEPYRGMGKEELLRFSNRPFWRNLRYICMSVVLTGWLALLITVVAIVLTYPQCREAQPKDWWQKTVIYRVYVPSFLDSNCDGIGDLKGVRSKLDYLQDLGVNTIALSPIYPLGSANINSDSIKLSDTHIVNHTDIDPIYGDLEDFEKLVNRTHELGMHITLDFIPNHTSDDHPWFKASSEGGRDTKKNWYRSYYVWANGADANQIQAPNNWQSIYDCSAWERDTDNMFYLHRFNTSQPDLNLRSEKVRDELKTILKFWLDLGVDGFYIRDSNFLFEDYDLRNDELLLDNLTQVHCPDGHQYPYKAYDHIHTQGLSENFDLLAHWRAYLDDYGAETNQYKILLADVDGSYENVMDYYGLFNRDGVDFPLNKFSLDLDKNSDGRGIAKMVESYMANMPSNRWPNWMSGDDRSQRLADRLGNDLAKPYLMLIMLLPGTPYFYYGDEIGLRANNPSTDSVTEVSDQREKSMRGPMQWTNQSHAGFSDRFCPDAWMPLNENYTHGINVDAEKNDPASLWNLFRNLTRLRQGKPSFEYGDYITLVHDDEVFSFVREFDGEKGYLVALNFASKSATKQLHGLHETVPGSAKVEIVAGTKTNHRRGSSAGLSPVKLKPYEGIVVSWDYKAKEL</sequence>
<feature type="domain" description="Glycosyl hydrolase family 13 catalytic" evidence="3">
    <location>
        <begin position="153"/>
        <end position="556"/>
    </location>
</feature>
<dbReference type="Proteomes" id="UP000762676">
    <property type="component" value="Unassembled WGS sequence"/>
</dbReference>
<keyword evidence="2" id="KW-0812">Transmembrane</keyword>